<comment type="caution">
    <text evidence="1">The sequence shown here is derived from an EMBL/GenBank/DDBJ whole genome shotgun (WGS) entry which is preliminary data.</text>
</comment>
<evidence type="ECO:0000313" key="1">
    <source>
        <dbReference type="EMBL" id="CAG8711133.1"/>
    </source>
</evidence>
<proteinExistence type="predicted"/>
<keyword evidence="2" id="KW-1185">Reference proteome</keyword>
<sequence length="262" mass="29447">MFRHRAQLSIQGGWIYAKIPTKMHWAPGTHVFVRFASIRPLESHPFTIYSIPSSDGQETNEMVLIIRPENGFTDVLAKAAEKSDPQDKFLVILDGPYGEVGFNALRSYEHVLLLAAGTGITFVAPILFDIILAMKKKEGPCLDVELTWVVKHTDDIKRFESEFLEAKAAAEQAGGKATISVHNIVFRNGRPDIPTIVSSKGNTWTGRFVDLCPLSLTRPMLWLAFNWRSYEDERAVQKCTFALKDLDGKALSKHLYRLAIKT</sequence>
<gene>
    <name evidence="1" type="ORF">ACOLOM_LOCUS10675</name>
</gene>
<reference evidence="1" key="1">
    <citation type="submission" date="2021-06" db="EMBL/GenBank/DDBJ databases">
        <authorList>
            <person name="Kallberg Y."/>
            <person name="Tangrot J."/>
            <person name="Rosling A."/>
        </authorList>
    </citation>
    <scope>NUCLEOTIDE SEQUENCE</scope>
    <source>
        <strain evidence="1">CL356</strain>
    </source>
</reference>
<dbReference type="Proteomes" id="UP000789525">
    <property type="component" value="Unassembled WGS sequence"/>
</dbReference>
<name>A0ACA9PKV3_9GLOM</name>
<organism evidence="1 2">
    <name type="scientific">Acaulospora colombiana</name>
    <dbReference type="NCBI Taxonomy" id="27376"/>
    <lineage>
        <taxon>Eukaryota</taxon>
        <taxon>Fungi</taxon>
        <taxon>Fungi incertae sedis</taxon>
        <taxon>Mucoromycota</taxon>
        <taxon>Glomeromycotina</taxon>
        <taxon>Glomeromycetes</taxon>
        <taxon>Diversisporales</taxon>
        <taxon>Acaulosporaceae</taxon>
        <taxon>Acaulospora</taxon>
    </lineage>
</organism>
<evidence type="ECO:0000313" key="2">
    <source>
        <dbReference type="Proteomes" id="UP000789525"/>
    </source>
</evidence>
<dbReference type="EMBL" id="CAJVPT010035363">
    <property type="protein sequence ID" value="CAG8711133.1"/>
    <property type="molecule type" value="Genomic_DNA"/>
</dbReference>
<accession>A0ACA9PKV3</accession>
<protein>
    <submittedName>
        <fullName evidence="1">11793_t:CDS:1</fullName>
    </submittedName>
</protein>